<sequence length="67" mass="7779">MGKLRCKIKGHNLTTVSTANVLIKKYECSHCKQQYTVNGYGKIVKMDSVWEKNHQLFINYFERNAAV</sequence>
<organism evidence="1 2">
    <name type="scientific">Patiriisocius marinus</name>
    <dbReference type="NCBI Taxonomy" id="1397112"/>
    <lineage>
        <taxon>Bacteria</taxon>
        <taxon>Pseudomonadati</taxon>
        <taxon>Bacteroidota</taxon>
        <taxon>Flavobacteriia</taxon>
        <taxon>Flavobacteriales</taxon>
        <taxon>Flavobacteriaceae</taxon>
        <taxon>Patiriisocius</taxon>
    </lineage>
</organism>
<proteinExistence type="predicted"/>
<name>A0A5J4IZD9_9FLAO</name>
<keyword evidence="2" id="KW-1185">Reference proteome</keyword>
<comment type="caution">
    <text evidence="1">The sequence shown here is derived from an EMBL/GenBank/DDBJ whole genome shotgun (WGS) entry which is preliminary data.</text>
</comment>
<dbReference type="Proteomes" id="UP000326509">
    <property type="component" value="Unassembled WGS sequence"/>
</dbReference>
<evidence type="ECO:0000313" key="2">
    <source>
        <dbReference type="Proteomes" id="UP000326509"/>
    </source>
</evidence>
<gene>
    <name evidence="1" type="ORF">ULMA_09610</name>
</gene>
<evidence type="ECO:0000313" key="1">
    <source>
        <dbReference type="EMBL" id="GER58853.1"/>
    </source>
</evidence>
<accession>A0A5J4IZD9</accession>
<dbReference type="AlphaFoldDB" id="A0A5J4IZD9"/>
<protein>
    <submittedName>
        <fullName evidence="1">Uncharacterized protein</fullName>
    </submittedName>
</protein>
<dbReference type="EMBL" id="BKCG01000001">
    <property type="protein sequence ID" value="GER58853.1"/>
    <property type="molecule type" value="Genomic_DNA"/>
</dbReference>
<reference evidence="1 2" key="1">
    <citation type="submission" date="2019-08" db="EMBL/GenBank/DDBJ databases">
        <title>Draft genome sequence of Ulvibacter marinus type strain NBRC 109484.</title>
        <authorList>
            <person name="Kawano K."/>
            <person name="Ushijima N."/>
            <person name="Kihara M."/>
            <person name="Itoh H."/>
        </authorList>
    </citation>
    <scope>NUCLEOTIDE SEQUENCE [LARGE SCALE GENOMIC DNA]</scope>
    <source>
        <strain evidence="1 2">NBRC 109484</strain>
    </source>
</reference>